<sequence length="420" mass="48756">MKELREKYSIPKTEEKRVYEAIPDPPMGQQAQVDFGQTIQKTTNGKEIKLYFISFVLSHSRYKYVEWLDRPFTTKDVIRTHENAFQYLGGIPYELVYDQDSLMVVSENAGDLILTGEFQAYREERKLTLFVCRKADPESKGRIENVVGFIKKNFAKNRVFHNIETWNELGMAWLERTGNGKVHNTTKKRPVEVFALEKQHLRPVVTKITLSSVDSSITRSVRKDNTIIYLSNRYSVPLGTYKKDKEVYIETTDENRLIVREEKAGPVIADHKISHEKGKLIQDRQHKRDRNKGIPAYIASVAEKFEDVGLDHDYLEEVHRRYPRYIRDQLQLISKALESEPDIGNDALKECVHKGIYSATEFSDVVQHVKRQRQANHESLEQKKEQIKLLNVVDRSVILTKPYIRDVNEYIAILEGGAAK</sequence>
<proteinExistence type="predicted"/>
<feature type="domain" description="Integrase catalytic" evidence="1">
    <location>
        <begin position="22"/>
        <end position="198"/>
    </location>
</feature>
<protein>
    <submittedName>
        <fullName evidence="2">Polyhydroxyalkanoate synthesis regulator phasin</fullName>
    </submittedName>
</protein>
<comment type="caution">
    <text evidence="2">The sequence shown here is derived from an EMBL/GenBank/DDBJ whole genome shotgun (WGS) entry which is preliminary data.</text>
</comment>
<gene>
    <name evidence="2" type="ORF">J2S25_003985</name>
</gene>
<dbReference type="Proteomes" id="UP001242313">
    <property type="component" value="Unassembled WGS sequence"/>
</dbReference>
<dbReference type="Gene3D" id="3.30.420.10">
    <property type="entry name" value="Ribonuclease H-like superfamily/Ribonuclease H"/>
    <property type="match status" value="1"/>
</dbReference>
<keyword evidence="3" id="KW-1185">Reference proteome</keyword>
<dbReference type="InterPro" id="IPR036397">
    <property type="entry name" value="RNaseH_sf"/>
</dbReference>
<dbReference type="PANTHER" id="PTHR35004:SF7">
    <property type="entry name" value="INTEGRASE PROTEIN"/>
    <property type="match status" value="1"/>
</dbReference>
<evidence type="ECO:0000313" key="3">
    <source>
        <dbReference type="Proteomes" id="UP001242313"/>
    </source>
</evidence>
<dbReference type="RefSeq" id="WP_128721555.1">
    <property type="nucleotide sequence ID" value="NZ_JAUSUN010000048.1"/>
</dbReference>
<dbReference type="InterPro" id="IPR001584">
    <property type="entry name" value="Integrase_cat-core"/>
</dbReference>
<name>A0ABU0G0N8_9BACI</name>
<reference evidence="2 3" key="1">
    <citation type="submission" date="2023-07" db="EMBL/GenBank/DDBJ databases">
        <title>Genomic Encyclopedia of Type Strains, Phase IV (KMG-IV): sequencing the most valuable type-strain genomes for metagenomic binning, comparative biology and taxonomic classification.</title>
        <authorList>
            <person name="Goeker M."/>
        </authorList>
    </citation>
    <scope>NUCLEOTIDE SEQUENCE [LARGE SCALE GENOMIC DNA]</scope>
    <source>
        <strain evidence="2 3">DSM 19598</strain>
    </source>
</reference>
<organism evidence="2 3">
    <name type="scientific">Mesobacillus stamsii</name>
    <dbReference type="NCBI Taxonomy" id="225347"/>
    <lineage>
        <taxon>Bacteria</taxon>
        <taxon>Bacillati</taxon>
        <taxon>Bacillota</taxon>
        <taxon>Bacilli</taxon>
        <taxon>Bacillales</taxon>
        <taxon>Bacillaceae</taxon>
        <taxon>Mesobacillus</taxon>
    </lineage>
</organism>
<evidence type="ECO:0000313" key="2">
    <source>
        <dbReference type="EMBL" id="MDQ0415753.1"/>
    </source>
</evidence>
<dbReference type="EMBL" id="JAUSUN010000048">
    <property type="protein sequence ID" value="MDQ0415753.1"/>
    <property type="molecule type" value="Genomic_DNA"/>
</dbReference>
<dbReference type="PANTHER" id="PTHR35004">
    <property type="entry name" value="TRANSPOSASE RV3428C-RELATED"/>
    <property type="match status" value="1"/>
</dbReference>
<dbReference type="SUPFAM" id="SSF53098">
    <property type="entry name" value="Ribonuclease H-like"/>
    <property type="match status" value="1"/>
</dbReference>
<evidence type="ECO:0000259" key="1">
    <source>
        <dbReference type="PROSITE" id="PS50994"/>
    </source>
</evidence>
<dbReference type="InterPro" id="IPR012337">
    <property type="entry name" value="RNaseH-like_sf"/>
</dbReference>
<dbReference type="PROSITE" id="PS50994">
    <property type="entry name" value="INTEGRASE"/>
    <property type="match status" value="1"/>
</dbReference>
<accession>A0ABU0G0N8</accession>